<dbReference type="AlphaFoldDB" id="A0A558AFM8"/>
<reference evidence="3 4" key="1">
    <citation type="submission" date="2019-07" db="EMBL/GenBank/DDBJ databases">
        <authorList>
            <person name="Duangmal K."/>
            <person name="Teo W.F.A."/>
        </authorList>
    </citation>
    <scope>NUCLEOTIDE SEQUENCE [LARGE SCALE GENOMIC DNA]</scope>
    <source>
        <strain evidence="3 4">TBRC 6029</strain>
    </source>
</reference>
<comment type="caution">
    <text evidence="3">The sequence shown here is derived from an EMBL/GenBank/DDBJ whole genome shotgun (WGS) entry which is preliminary data.</text>
</comment>
<evidence type="ECO:0000313" key="3">
    <source>
        <dbReference type="EMBL" id="TVT23026.1"/>
    </source>
</evidence>
<feature type="region of interest" description="Disordered" evidence="1">
    <location>
        <begin position="157"/>
        <end position="176"/>
    </location>
</feature>
<sequence length="283" mass="30724">MRPWIPAALPHPSEPSSGWLGDYLRDPGGALSALLDHVRDWAVTWGPIAGPLLVLGFVGGVLGRWRWARHRHARLLADARQVTVLAPPQVDPAGGAALWSNLVGLLRPAWRRWLIGQPHVACEYCFSEAGVAIRLWVPGVIPPGLVERAIEAAWPGAHTRTTSPPQPPLPPPGPGQRQLVIAGELRLARPEALPIRTDFDADPIRTLIGAPVGLDRDEYACVQILARPVTGRRVATARRSARRLHTRGPTRLVGRLLDQFTPGMKPRRPSVGRTGSGALHSEP</sequence>
<feature type="region of interest" description="Disordered" evidence="1">
    <location>
        <begin position="261"/>
        <end position="283"/>
    </location>
</feature>
<feature type="transmembrane region" description="Helical" evidence="2">
    <location>
        <begin position="42"/>
        <end position="62"/>
    </location>
</feature>
<dbReference type="Proteomes" id="UP000320011">
    <property type="component" value="Unassembled WGS sequence"/>
</dbReference>
<name>A0A558AFM8_9PSEU</name>
<evidence type="ECO:0000313" key="4">
    <source>
        <dbReference type="Proteomes" id="UP000320011"/>
    </source>
</evidence>
<organism evidence="3 4">
    <name type="scientific">Amycolatopsis rhizosphaerae</name>
    <dbReference type="NCBI Taxonomy" id="2053003"/>
    <lineage>
        <taxon>Bacteria</taxon>
        <taxon>Bacillati</taxon>
        <taxon>Actinomycetota</taxon>
        <taxon>Actinomycetes</taxon>
        <taxon>Pseudonocardiales</taxon>
        <taxon>Pseudonocardiaceae</taxon>
        <taxon>Amycolatopsis</taxon>
    </lineage>
</organism>
<keyword evidence="2" id="KW-0812">Transmembrane</keyword>
<accession>A0A558AFM8</accession>
<feature type="non-terminal residue" evidence="3">
    <location>
        <position position="283"/>
    </location>
</feature>
<protein>
    <submittedName>
        <fullName evidence="3">Type VI secretion protein</fullName>
    </submittedName>
</protein>
<reference evidence="3 4" key="2">
    <citation type="submission" date="2019-08" db="EMBL/GenBank/DDBJ databases">
        <title>Amycolatopsis acidicola sp. nov., isolated from peat swamp forest soil.</title>
        <authorList>
            <person name="Srisuk N."/>
        </authorList>
    </citation>
    <scope>NUCLEOTIDE SEQUENCE [LARGE SCALE GENOMIC DNA]</scope>
    <source>
        <strain evidence="3 4">TBRC 6029</strain>
    </source>
</reference>
<feature type="compositionally biased region" description="Pro residues" evidence="1">
    <location>
        <begin position="164"/>
        <end position="174"/>
    </location>
</feature>
<dbReference type="EMBL" id="VJWX01000566">
    <property type="protein sequence ID" value="TVT23026.1"/>
    <property type="molecule type" value="Genomic_DNA"/>
</dbReference>
<keyword evidence="2" id="KW-0472">Membrane</keyword>
<proteinExistence type="predicted"/>
<evidence type="ECO:0000256" key="1">
    <source>
        <dbReference type="SAM" id="MobiDB-lite"/>
    </source>
</evidence>
<keyword evidence="2" id="KW-1133">Transmembrane helix</keyword>
<keyword evidence="4" id="KW-1185">Reference proteome</keyword>
<evidence type="ECO:0000256" key="2">
    <source>
        <dbReference type="SAM" id="Phobius"/>
    </source>
</evidence>
<gene>
    <name evidence="3" type="ORF">FNH05_33210</name>
</gene>